<dbReference type="Proteomes" id="UP000663193">
    <property type="component" value="Chromosome 10"/>
</dbReference>
<gene>
    <name evidence="1" type="ORF">JI435_415070</name>
</gene>
<protein>
    <submittedName>
        <fullName evidence="1">Uncharacterized protein</fullName>
    </submittedName>
</protein>
<organism evidence="1 2">
    <name type="scientific">Phaeosphaeria nodorum (strain SN15 / ATCC MYA-4574 / FGSC 10173)</name>
    <name type="common">Glume blotch fungus</name>
    <name type="synonym">Parastagonospora nodorum</name>
    <dbReference type="NCBI Taxonomy" id="321614"/>
    <lineage>
        <taxon>Eukaryota</taxon>
        <taxon>Fungi</taxon>
        <taxon>Dikarya</taxon>
        <taxon>Ascomycota</taxon>
        <taxon>Pezizomycotina</taxon>
        <taxon>Dothideomycetes</taxon>
        <taxon>Pleosporomycetidae</taxon>
        <taxon>Pleosporales</taxon>
        <taxon>Pleosporineae</taxon>
        <taxon>Phaeosphaeriaceae</taxon>
        <taxon>Parastagonospora</taxon>
    </lineage>
</organism>
<dbReference type="AlphaFoldDB" id="A0A7U2F7U3"/>
<evidence type="ECO:0000313" key="1">
    <source>
        <dbReference type="EMBL" id="QRD00338.1"/>
    </source>
</evidence>
<name>A0A7U2F7U3_PHANO</name>
<sequence>MHSGYCFMLKFCAAQWSVGTNRVQGVVVGNERRRGRLDNSCIILGYMAKCGLGCSRLERHFKIIFSINNSNSIRGASTLGCQ</sequence>
<dbReference type="VEuPathDB" id="FungiDB:JI435_415070"/>
<dbReference type="EMBL" id="CP069032">
    <property type="protein sequence ID" value="QRD00338.1"/>
    <property type="molecule type" value="Genomic_DNA"/>
</dbReference>
<proteinExistence type="predicted"/>
<keyword evidence="2" id="KW-1185">Reference proteome</keyword>
<reference evidence="2" key="1">
    <citation type="journal article" date="2021" name="BMC Genomics">
        <title>Chromosome-level genome assembly and manually-curated proteome of model necrotroph Parastagonospora nodorum Sn15 reveals a genome-wide trove of candidate effector homologs, and redundancy of virulence-related functions within an accessory chromosome.</title>
        <authorList>
            <person name="Bertazzoni S."/>
            <person name="Jones D.A.B."/>
            <person name="Phan H.T."/>
            <person name="Tan K.-C."/>
            <person name="Hane J.K."/>
        </authorList>
    </citation>
    <scope>NUCLEOTIDE SEQUENCE [LARGE SCALE GENOMIC DNA]</scope>
    <source>
        <strain evidence="2">SN15 / ATCC MYA-4574 / FGSC 10173)</strain>
    </source>
</reference>
<evidence type="ECO:0000313" key="2">
    <source>
        <dbReference type="Proteomes" id="UP000663193"/>
    </source>
</evidence>
<accession>A0A7U2F7U3</accession>